<name>A0A0L0NWT0_CANAR</name>
<comment type="caution">
    <text evidence="1">The sequence shown here is derived from an EMBL/GenBank/DDBJ whole genome shotgun (WGS) entry which is preliminary data.</text>
</comment>
<dbReference type="Proteomes" id="UP000037122">
    <property type="component" value="Unassembled WGS sequence"/>
</dbReference>
<gene>
    <name evidence="1" type="ORF">QG37_04538</name>
</gene>
<accession>A0A0L0NWT0</accession>
<dbReference type="EMBL" id="LGST01000031">
    <property type="protein sequence ID" value="KND98637.1"/>
    <property type="molecule type" value="Genomic_DNA"/>
</dbReference>
<evidence type="ECO:0000313" key="2">
    <source>
        <dbReference type="Proteomes" id="UP000037122"/>
    </source>
</evidence>
<sequence>MQYTYNKQKNFLYLAKCKKNFPNEQERKYSKRALFTTKVQAVMRRARENRQRRQAP</sequence>
<dbReference type="AlphaFoldDB" id="A0A0L0NWT0"/>
<evidence type="ECO:0000313" key="1">
    <source>
        <dbReference type="EMBL" id="KND98637.1"/>
    </source>
</evidence>
<organism evidence="1 2">
    <name type="scientific">Candidozyma auris</name>
    <name type="common">Yeast</name>
    <name type="synonym">Candida auris</name>
    <dbReference type="NCBI Taxonomy" id="498019"/>
    <lineage>
        <taxon>Eukaryota</taxon>
        <taxon>Fungi</taxon>
        <taxon>Dikarya</taxon>
        <taxon>Ascomycota</taxon>
        <taxon>Saccharomycotina</taxon>
        <taxon>Pichiomycetes</taxon>
        <taxon>Metschnikowiaceae</taxon>
        <taxon>Candidozyma</taxon>
    </lineage>
</organism>
<protein>
    <submittedName>
        <fullName evidence="1">Uncharacterized protein</fullName>
    </submittedName>
</protein>
<proteinExistence type="predicted"/>
<dbReference type="VEuPathDB" id="FungiDB:QG37_04538"/>
<reference evidence="2" key="1">
    <citation type="journal article" date="2015" name="BMC Genomics">
        <title>Draft genome of a commonly misdiagnosed multidrug resistant pathogen Candida auris.</title>
        <authorList>
            <person name="Chatterjee S."/>
            <person name="Alampalli S.V."/>
            <person name="Nageshan R.K."/>
            <person name="Chettiar S.T."/>
            <person name="Joshi S."/>
            <person name="Tatu U.S."/>
        </authorList>
    </citation>
    <scope>NUCLEOTIDE SEQUENCE [LARGE SCALE GENOMIC DNA]</scope>
    <source>
        <strain evidence="2">6684</strain>
    </source>
</reference>